<evidence type="ECO:0000256" key="4">
    <source>
        <dbReference type="ARBA" id="ARBA00022679"/>
    </source>
</evidence>
<evidence type="ECO:0000256" key="7">
    <source>
        <dbReference type="SAM" id="MobiDB-lite"/>
    </source>
</evidence>
<dbReference type="PANTHER" id="PTHR12684:SF2">
    <property type="entry name" value="TRNA 2'-PHOSPHOTRANSFERASE 1"/>
    <property type="match status" value="1"/>
</dbReference>
<proteinExistence type="inferred from homology"/>
<dbReference type="Proteomes" id="UP000054845">
    <property type="component" value="Unassembled WGS sequence"/>
</dbReference>
<dbReference type="Gene3D" id="3.20.170.30">
    <property type="match status" value="1"/>
</dbReference>
<keyword evidence="9" id="KW-1185">Reference proteome</keyword>
<name>A0A0P1BSJ4_9BASI</name>
<dbReference type="GO" id="GO:0000215">
    <property type="term" value="F:tRNA 2'-phosphotransferase activity"/>
    <property type="evidence" value="ECO:0007669"/>
    <property type="project" value="UniProtKB-EC"/>
</dbReference>
<evidence type="ECO:0000256" key="3">
    <source>
        <dbReference type="ARBA" id="ARBA00012007"/>
    </source>
</evidence>
<dbReference type="Pfam" id="PF01885">
    <property type="entry name" value="PTS_2-RNA"/>
    <property type="match status" value="1"/>
</dbReference>
<dbReference type="PANTHER" id="PTHR12684">
    <property type="entry name" value="PUTATIVE PHOSPHOTRANSFERASE"/>
    <property type="match status" value="1"/>
</dbReference>
<sequence>MQTDTSTTTASSSHPTAGDVQESSSRSKRAKDSRRGAPPEVILSKALSWLLRHGALKEKLAIRPDGFVKVEDVLKSSRIKSIQLPPDGRKVSLDDVKEVVQSNEKKRFELREEEGGYWIRAEVVRGNEKKRFELREEEGGYWIRAVQGHSLENVDVEMTRLTLDNLAILAAPHASPLESSNGPAADAQLPGDENSGAPVYVLHGTNKAAWELIKSSGGLSRMKRQHIHLAAGRPGSGVISGMRTSSPLILHVDLTSALADGIPFLVASNGAVLTPGIDHQGQHGVLPLKYVAWVEQTKDGKQLWEREEEWKSGRVAS</sequence>
<keyword evidence="5" id="KW-0520">NAD</keyword>
<evidence type="ECO:0000256" key="5">
    <source>
        <dbReference type="ARBA" id="ARBA00023027"/>
    </source>
</evidence>
<dbReference type="GO" id="GO:0006388">
    <property type="term" value="P:tRNA splicing, via endonucleolytic cleavage and ligation"/>
    <property type="evidence" value="ECO:0007669"/>
    <property type="project" value="TreeGrafter"/>
</dbReference>
<dbReference type="Gene3D" id="1.10.10.970">
    <property type="entry name" value="RNA 2'-phosphotransferase, Tpt1/KptA family, N-terminal domain"/>
    <property type="match status" value="1"/>
</dbReference>
<comment type="similarity">
    <text evidence="2">Belongs to the KptA/TPT1 family.</text>
</comment>
<dbReference type="EC" id="2.7.1.160" evidence="3"/>
<evidence type="ECO:0000313" key="9">
    <source>
        <dbReference type="Proteomes" id="UP000054845"/>
    </source>
</evidence>
<evidence type="ECO:0000256" key="1">
    <source>
        <dbReference type="ARBA" id="ARBA00003343"/>
    </source>
</evidence>
<dbReference type="STRING" id="401625.A0A0P1BSJ4"/>
<reference evidence="8 9" key="1">
    <citation type="submission" date="2014-09" db="EMBL/GenBank/DDBJ databases">
        <authorList>
            <person name="Magalhaes I.L.F."/>
            <person name="Oliveira U."/>
            <person name="Santos F.R."/>
            <person name="Vidigal T.H.D.A."/>
            <person name="Brescovit A.D."/>
            <person name="Santos A.J."/>
        </authorList>
    </citation>
    <scope>NUCLEOTIDE SEQUENCE [LARGE SCALE GENOMIC DNA]</scope>
</reference>
<dbReference type="InterPro" id="IPR042080">
    <property type="entry name" value="RNA_2'-PTrans_N"/>
</dbReference>
<dbReference type="SUPFAM" id="SSF56399">
    <property type="entry name" value="ADP-ribosylation"/>
    <property type="match status" value="2"/>
</dbReference>
<feature type="region of interest" description="Disordered" evidence="7">
    <location>
        <begin position="1"/>
        <end position="39"/>
    </location>
</feature>
<organism evidence="8 9">
    <name type="scientific">Ceraceosorus bombacis</name>
    <dbReference type="NCBI Taxonomy" id="401625"/>
    <lineage>
        <taxon>Eukaryota</taxon>
        <taxon>Fungi</taxon>
        <taxon>Dikarya</taxon>
        <taxon>Basidiomycota</taxon>
        <taxon>Ustilaginomycotina</taxon>
        <taxon>Exobasidiomycetes</taxon>
        <taxon>Ceraceosorales</taxon>
        <taxon>Ceraceosoraceae</taxon>
        <taxon>Ceraceosorus</taxon>
    </lineage>
</organism>
<protein>
    <recommendedName>
        <fullName evidence="3">2'-phosphotransferase</fullName>
        <ecNumber evidence="3">2.7.1.160</ecNumber>
    </recommendedName>
</protein>
<evidence type="ECO:0000256" key="6">
    <source>
        <dbReference type="ARBA" id="ARBA00047949"/>
    </source>
</evidence>
<comment type="function">
    <text evidence="1">Catalyzes the last step of tRNA splicing, the transfer of the splice junction 2'-phosphate from ligated tRNA to NAD to produce ADP-ribose 1''-2'' cyclic phosphate.</text>
</comment>
<dbReference type="OrthoDB" id="419694at2759"/>
<dbReference type="AlphaFoldDB" id="A0A0P1BSJ4"/>
<dbReference type="InterPro" id="IPR002745">
    <property type="entry name" value="Ptrans_KptA/Tpt1"/>
</dbReference>
<evidence type="ECO:0000256" key="2">
    <source>
        <dbReference type="ARBA" id="ARBA00009836"/>
    </source>
</evidence>
<keyword evidence="4 8" id="KW-0808">Transferase</keyword>
<comment type="catalytic activity">
    <reaction evidence="6">
        <text>2'-phospho-[ligated tRNA] + NAD(+) = mature tRNA + ADP-alpha-D-ribose 1'',2''-cyclic phosphate + nicotinamide</text>
        <dbReference type="Rhea" id="RHEA:23324"/>
        <dbReference type="Rhea" id="RHEA-COMP:11106"/>
        <dbReference type="Rhea" id="RHEA-COMP:11107"/>
        <dbReference type="ChEBI" id="CHEBI:17154"/>
        <dbReference type="ChEBI" id="CHEBI:57540"/>
        <dbReference type="ChEBI" id="CHEBI:76596"/>
        <dbReference type="ChEBI" id="CHEBI:82883"/>
        <dbReference type="ChEBI" id="CHEBI:85027"/>
        <dbReference type="EC" id="2.7.1.160"/>
    </reaction>
</comment>
<accession>A0A0P1BSJ4</accession>
<dbReference type="InterPro" id="IPR042081">
    <property type="entry name" value="RNA_2'-PTrans_C"/>
</dbReference>
<evidence type="ECO:0000313" key="8">
    <source>
        <dbReference type="EMBL" id="CEH19028.1"/>
    </source>
</evidence>
<dbReference type="EMBL" id="CCYA01000276">
    <property type="protein sequence ID" value="CEH19028.1"/>
    <property type="molecule type" value="Genomic_DNA"/>
</dbReference>
<feature type="compositionally biased region" description="Low complexity" evidence="7">
    <location>
        <begin position="1"/>
        <end position="16"/>
    </location>
</feature>